<dbReference type="PANTHER" id="PTHR31906">
    <property type="entry name" value="PLASTID-LIPID-ASSOCIATED PROTEIN 4, CHLOROPLASTIC-RELATED"/>
    <property type="match status" value="1"/>
</dbReference>
<name>A0A7S4L5T4_GUITH</name>
<proteinExistence type="predicted"/>
<sequence>MAWRAVSMFAFAIASMQVSSSSSSSSSLSPPSSSSSSLAPAFLSSRVNFPSSHPLPSCSLTRFPHPVTSRFVLSSSRSRSIHLPLCAGARGGADEGQRADLELLVQHLLRSVAAGSIEETLKVAGELEMLDMVEEEEIAGRWSLIFSTQSAGEGIGGVDPTSYLYRTLFRLAPFLAGGQEDAGGRDKWLRVRNEQTIDVQQKTVENFVVIRAVPSSFPFPSLRPPSSSPQLVIRVFGELAGEQPRRLGVTFSRASIKVPFLPQLVLPLPRPRGELRTGFCHGDIRISRGGRGGIFILKRIRAARDSQ</sequence>
<dbReference type="EMBL" id="HBKN01031217">
    <property type="protein sequence ID" value="CAE2316002.1"/>
    <property type="molecule type" value="Transcribed_RNA"/>
</dbReference>
<feature type="chain" id="PRO_5030676740" description="Plastid lipid-associated protein/fibrillin conserved domain-containing protein" evidence="1">
    <location>
        <begin position="21"/>
        <end position="307"/>
    </location>
</feature>
<evidence type="ECO:0008006" key="3">
    <source>
        <dbReference type="Google" id="ProtNLM"/>
    </source>
</evidence>
<dbReference type="InterPro" id="IPR039633">
    <property type="entry name" value="PAP"/>
</dbReference>
<protein>
    <recommendedName>
        <fullName evidence="3">Plastid lipid-associated protein/fibrillin conserved domain-containing protein</fullName>
    </recommendedName>
</protein>
<keyword evidence="1" id="KW-0732">Signal</keyword>
<accession>A0A7S4L5T4</accession>
<evidence type="ECO:0000313" key="2">
    <source>
        <dbReference type="EMBL" id="CAE2316002.1"/>
    </source>
</evidence>
<dbReference type="AlphaFoldDB" id="A0A7S4L5T4"/>
<gene>
    <name evidence="2" type="ORF">GTHE00462_LOCUS24248</name>
</gene>
<reference evidence="2" key="1">
    <citation type="submission" date="2021-01" db="EMBL/GenBank/DDBJ databases">
        <authorList>
            <person name="Corre E."/>
            <person name="Pelletier E."/>
            <person name="Niang G."/>
            <person name="Scheremetjew M."/>
            <person name="Finn R."/>
            <person name="Kale V."/>
            <person name="Holt S."/>
            <person name="Cochrane G."/>
            <person name="Meng A."/>
            <person name="Brown T."/>
            <person name="Cohen L."/>
        </authorList>
    </citation>
    <scope>NUCLEOTIDE SEQUENCE</scope>
    <source>
        <strain evidence="2">CCMP 2712</strain>
    </source>
</reference>
<feature type="signal peptide" evidence="1">
    <location>
        <begin position="1"/>
        <end position="20"/>
    </location>
</feature>
<organism evidence="2">
    <name type="scientific">Guillardia theta</name>
    <name type="common">Cryptophyte</name>
    <name type="synonym">Cryptomonas phi</name>
    <dbReference type="NCBI Taxonomy" id="55529"/>
    <lineage>
        <taxon>Eukaryota</taxon>
        <taxon>Cryptophyceae</taxon>
        <taxon>Pyrenomonadales</taxon>
        <taxon>Geminigeraceae</taxon>
        <taxon>Guillardia</taxon>
    </lineage>
</organism>
<evidence type="ECO:0000256" key="1">
    <source>
        <dbReference type="SAM" id="SignalP"/>
    </source>
</evidence>